<proteinExistence type="inferred from homology"/>
<evidence type="ECO:0000256" key="10">
    <source>
        <dbReference type="RuleBase" id="RU362053"/>
    </source>
</evidence>
<dbReference type="EC" id="1.97.1.4" evidence="10"/>
<name>A0A1M5VQN6_9CLOT</name>
<dbReference type="InterPro" id="IPR007197">
    <property type="entry name" value="rSAM"/>
</dbReference>
<dbReference type="InterPro" id="IPR001989">
    <property type="entry name" value="Radical_activat_CS"/>
</dbReference>
<evidence type="ECO:0000313" key="12">
    <source>
        <dbReference type="EMBL" id="SHH77542.1"/>
    </source>
</evidence>
<dbReference type="InterPro" id="IPR013785">
    <property type="entry name" value="Aldolase_TIM"/>
</dbReference>
<dbReference type="PANTHER" id="PTHR30352:SF5">
    <property type="entry name" value="PYRUVATE FORMATE-LYASE 1-ACTIVATING ENZYME"/>
    <property type="match status" value="1"/>
</dbReference>
<dbReference type="Gene3D" id="3.20.20.70">
    <property type="entry name" value="Aldolase class I"/>
    <property type="match status" value="1"/>
</dbReference>
<dbReference type="Proteomes" id="UP000184241">
    <property type="component" value="Unassembled WGS sequence"/>
</dbReference>
<dbReference type="PROSITE" id="PS51918">
    <property type="entry name" value="RADICAL_SAM"/>
    <property type="match status" value="1"/>
</dbReference>
<comment type="subcellular location">
    <subcellularLocation>
        <location evidence="10">Cytoplasm</location>
    </subcellularLocation>
</comment>
<gene>
    <name evidence="12" type="ORF">SAMN02745941_00744</name>
</gene>
<protein>
    <recommendedName>
        <fullName evidence="3 10">Pyruvate formate-lyase-activating enzyme</fullName>
        <ecNumber evidence="10">1.97.1.4</ecNumber>
    </recommendedName>
</protein>
<dbReference type="GO" id="GO:0043365">
    <property type="term" value="F:[formate-C-acetyltransferase]-activating enzyme activity"/>
    <property type="evidence" value="ECO:0007669"/>
    <property type="project" value="UniProtKB-UniRule"/>
</dbReference>
<feature type="domain" description="Radical SAM core" evidence="11">
    <location>
        <begin position="15"/>
        <end position="239"/>
    </location>
</feature>
<keyword evidence="12" id="KW-0456">Lyase</keyword>
<comment type="similarity">
    <text evidence="2 10">Belongs to the organic radical-activating enzymes family.</text>
</comment>
<dbReference type="SUPFAM" id="SSF102114">
    <property type="entry name" value="Radical SAM enzymes"/>
    <property type="match status" value="1"/>
</dbReference>
<evidence type="ECO:0000256" key="9">
    <source>
        <dbReference type="ARBA" id="ARBA00023014"/>
    </source>
</evidence>
<accession>A0A1M5VQN6</accession>
<dbReference type="InterPro" id="IPR034457">
    <property type="entry name" value="Organic_radical-activating"/>
</dbReference>
<sequence>MIKGNIHSIETMGLVDGPGIRVVVFFQGCALRCTFCHNPDTWAISGGESITPVELVDKIDRYKTYFKNSGGGVTFSGGEPLLQPDFLIEVLKLCRERGIHTTIDTAGVGAGRYEEILRYVDLILFDVKHYNPKEYSEITGREVRESLKFLEIAQEMNVKMWIRHVVMPGVTDTVEDMQNLADFIKELKNVEKIELLPYHLLGTNKYEILNMEYKLEGMPAMDKAKAKELEKILIDLVKK</sequence>
<dbReference type="SFLD" id="SFLDG01066">
    <property type="entry name" value="organic_radical-activating_enz"/>
    <property type="match status" value="1"/>
</dbReference>
<comment type="catalytic activity">
    <reaction evidence="10">
        <text>glycyl-[formate C-acetyltransferase] + reduced [flavodoxin] + S-adenosyl-L-methionine = glycin-2-yl radical-[formate C-acetyltransferase] + semiquinone [flavodoxin] + 5'-deoxyadenosine + L-methionine + H(+)</text>
        <dbReference type="Rhea" id="RHEA:19225"/>
        <dbReference type="Rhea" id="RHEA-COMP:10622"/>
        <dbReference type="Rhea" id="RHEA-COMP:12190"/>
        <dbReference type="Rhea" id="RHEA-COMP:12191"/>
        <dbReference type="Rhea" id="RHEA-COMP:14480"/>
        <dbReference type="ChEBI" id="CHEBI:15378"/>
        <dbReference type="ChEBI" id="CHEBI:17319"/>
        <dbReference type="ChEBI" id="CHEBI:29947"/>
        <dbReference type="ChEBI" id="CHEBI:32722"/>
        <dbReference type="ChEBI" id="CHEBI:57618"/>
        <dbReference type="ChEBI" id="CHEBI:57844"/>
        <dbReference type="ChEBI" id="CHEBI:59789"/>
        <dbReference type="ChEBI" id="CHEBI:140311"/>
        <dbReference type="EC" id="1.97.1.4"/>
    </reaction>
</comment>
<dbReference type="EMBL" id="FQXU01000004">
    <property type="protein sequence ID" value="SHH77542.1"/>
    <property type="molecule type" value="Genomic_DNA"/>
</dbReference>
<keyword evidence="4 10" id="KW-0004">4Fe-4S</keyword>
<evidence type="ECO:0000256" key="7">
    <source>
        <dbReference type="ARBA" id="ARBA00023002"/>
    </source>
</evidence>
<evidence type="ECO:0000259" key="11">
    <source>
        <dbReference type="PROSITE" id="PS51918"/>
    </source>
</evidence>
<dbReference type="RefSeq" id="WP_073016868.1">
    <property type="nucleotide sequence ID" value="NZ_FQXU01000004.1"/>
</dbReference>
<keyword evidence="5 10" id="KW-0949">S-adenosyl-L-methionine</keyword>
<dbReference type="GO" id="GO:0005737">
    <property type="term" value="C:cytoplasm"/>
    <property type="evidence" value="ECO:0007669"/>
    <property type="project" value="UniProtKB-SubCell"/>
</dbReference>
<dbReference type="CDD" id="cd01335">
    <property type="entry name" value="Radical_SAM"/>
    <property type="match status" value="1"/>
</dbReference>
<dbReference type="PROSITE" id="PS01087">
    <property type="entry name" value="RADICAL_ACTIVATING"/>
    <property type="match status" value="1"/>
</dbReference>
<keyword evidence="9 10" id="KW-0411">Iron-sulfur</keyword>
<keyword evidence="6 10" id="KW-0479">Metal-binding</keyword>
<evidence type="ECO:0000256" key="1">
    <source>
        <dbReference type="ARBA" id="ARBA00003141"/>
    </source>
</evidence>
<comment type="function">
    <text evidence="1 10">Activation of pyruvate formate-lyase under anaerobic conditions by generation of an organic free radical, using S-adenosylmethionine and reduced flavodoxin as cosubstrates to produce 5'-deoxy-adenosine.</text>
</comment>
<dbReference type="GO" id="GO:0016829">
    <property type="term" value="F:lyase activity"/>
    <property type="evidence" value="ECO:0007669"/>
    <property type="project" value="UniProtKB-KW"/>
</dbReference>
<dbReference type="AlphaFoldDB" id="A0A1M5VQN6"/>
<keyword evidence="7 10" id="KW-0560">Oxidoreductase</keyword>
<dbReference type="GO" id="GO:0046872">
    <property type="term" value="F:metal ion binding"/>
    <property type="evidence" value="ECO:0007669"/>
    <property type="project" value="UniProtKB-UniRule"/>
</dbReference>
<organism evidence="12 13">
    <name type="scientific">Clostridium intestinale DSM 6191</name>
    <dbReference type="NCBI Taxonomy" id="1121320"/>
    <lineage>
        <taxon>Bacteria</taxon>
        <taxon>Bacillati</taxon>
        <taxon>Bacillota</taxon>
        <taxon>Clostridia</taxon>
        <taxon>Eubacteriales</taxon>
        <taxon>Clostridiaceae</taxon>
        <taxon>Clostridium</taxon>
    </lineage>
</organism>
<dbReference type="InterPro" id="IPR058240">
    <property type="entry name" value="rSAM_sf"/>
</dbReference>
<evidence type="ECO:0000256" key="5">
    <source>
        <dbReference type="ARBA" id="ARBA00022691"/>
    </source>
</evidence>
<keyword evidence="10" id="KW-0963">Cytoplasm</keyword>
<dbReference type="InterPro" id="IPR012838">
    <property type="entry name" value="PFL1_activating"/>
</dbReference>
<evidence type="ECO:0000256" key="6">
    <source>
        <dbReference type="ARBA" id="ARBA00022723"/>
    </source>
</evidence>
<dbReference type="Pfam" id="PF04055">
    <property type="entry name" value="Radical_SAM"/>
    <property type="match status" value="1"/>
</dbReference>
<evidence type="ECO:0000313" key="13">
    <source>
        <dbReference type="Proteomes" id="UP000184241"/>
    </source>
</evidence>
<dbReference type="NCBIfam" id="TIGR02493">
    <property type="entry name" value="PFLA"/>
    <property type="match status" value="1"/>
</dbReference>
<comment type="cofactor">
    <cofactor evidence="10">
        <name>[4Fe-4S] cluster</name>
        <dbReference type="ChEBI" id="CHEBI:49883"/>
    </cofactor>
    <text evidence="10">Binds 1 [4Fe-4S] cluster. The cluster is coordinated with 3 cysteines and an exchangeable S-adenosyl-L-methionine.</text>
</comment>
<evidence type="ECO:0000256" key="8">
    <source>
        <dbReference type="ARBA" id="ARBA00023004"/>
    </source>
</evidence>
<evidence type="ECO:0000256" key="3">
    <source>
        <dbReference type="ARBA" id="ARBA00021356"/>
    </source>
</evidence>
<keyword evidence="8 10" id="KW-0408">Iron</keyword>
<dbReference type="PANTHER" id="PTHR30352">
    <property type="entry name" value="PYRUVATE FORMATE-LYASE-ACTIVATING ENZYME"/>
    <property type="match status" value="1"/>
</dbReference>
<reference evidence="12 13" key="1">
    <citation type="submission" date="2016-11" db="EMBL/GenBank/DDBJ databases">
        <authorList>
            <person name="Jaros S."/>
            <person name="Januszkiewicz K."/>
            <person name="Wedrychowicz H."/>
        </authorList>
    </citation>
    <scope>NUCLEOTIDE SEQUENCE [LARGE SCALE GENOMIC DNA]</scope>
    <source>
        <strain evidence="12 13">DSM 6191</strain>
    </source>
</reference>
<evidence type="ECO:0000256" key="4">
    <source>
        <dbReference type="ARBA" id="ARBA00022485"/>
    </source>
</evidence>
<keyword evidence="12" id="KW-0670">Pyruvate</keyword>
<dbReference type="GO" id="GO:0051539">
    <property type="term" value="F:4 iron, 4 sulfur cluster binding"/>
    <property type="evidence" value="ECO:0007669"/>
    <property type="project" value="UniProtKB-UniRule"/>
</dbReference>
<dbReference type="SFLD" id="SFLDS00029">
    <property type="entry name" value="Radical_SAM"/>
    <property type="match status" value="1"/>
</dbReference>
<evidence type="ECO:0000256" key="2">
    <source>
        <dbReference type="ARBA" id="ARBA00009777"/>
    </source>
</evidence>